<dbReference type="InterPro" id="IPR012338">
    <property type="entry name" value="Beta-lactam/transpept-like"/>
</dbReference>
<evidence type="ECO:0000313" key="3">
    <source>
        <dbReference type="WBParaSite" id="maker-uti_cns_0003086-snap-gene-0.12-mRNA-1"/>
    </source>
</evidence>
<proteinExistence type="predicted"/>
<dbReference type="Gene3D" id="3.40.710.10">
    <property type="entry name" value="DD-peptidase/beta-lactamase superfamily"/>
    <property type="match status" value="1"/>
</dbReference>
<evidence type="ECO:0000259" key="1">
    <source>
        <dbReference type="Pfam" id="PF00144"/>
    </source>
</evidence>
<dbReference type="AlphaFoldDB" id="A0A1I8GUJ1"/>
<organism evidence="2 3">
    <name type="scientific">Macrostomum lignano</name>
    <dbReference type="NCBI Taxonomy" id="282301"/>
    <lineage>
        <taxon>Eukaryota</taxon>
        <taxon>Metazoa</taxon>
        <taxon>Spiralia</taxon>
        <taxon>Lophotrochozoa</taxon>
        <taxon>Platyhelminthes</taxon>
        <taxon>Rhabditophora</taxon>
        <taxon>Macrostomorpha</taxon>
        <taxon>Macrostomida</taxon>
        <taxon>Macrostomidae</taxon>
        <taxon>Macrostomum</taxon>
    </lineage>
</organism>
<dbReference type="Proteomes" id="UP000095280">
    <property type="component" value="Unplaced"/>
</dbReference>
<accession>A0A1I8GUJ1</accession>
<dbReference type="InterPro" id="IPR050491">
    <property type="entry name" value="AmpC-like"/>
</dbReference>
<keyword evidence="2" id="KW-1185">Reference proteome</keyword>
<dbReference type="Pfam" id="PF00144">
    <property type="entry name" value="Beta-lactamase"/>
    <property type="match status" value="1"/>
</dbReference>
<dbReference type="PANTHER" id="PTHR46825">
    <property type="entry name" value="D-ALANYL-D-ALANINE-CARBOXYPEPTIDASE/ENDOPEPTIDASE AMPH"/>
    <property type="match status" value="1"/>
</dbReference>
<protein>
    <submittedName>
        <fullName evidence="3">Beta-lactamase domain-containing protein</fullName>
    </submittedName>
</protein>
<reference evidence="3" key="1">
    <citation type="submission" date="2016-11" db="UniProtKB">
        <authorList>
            <consortium name="WormBaseParasite"/>
        </authorList>
    </citation>
    <scope>IDENTIFICATION</scope>
</reference>
<dbReference type="PANTHER" id="PTHR46825:SF15">
    <property type="entry name" value="BETA-LACTAMASE-RELATED DOMAIN-CONTAINING PROTEIN"/>
    <property type="match status" value="1"/>
</dbReference>
<evidence type="ECO:0000313" key="2">
    <source>
        <dbReference type="Proteomes" id="UP000095280"/>
    </source>
</evidence>
<sequence>MATAQFVDLGPANSSAAAAVFSAEIMLGAHQQNYGVLLITSELWQPHGTQVFKAVPINQAETEQEHVHRRVAFSSQVSVIFLPSCVPNIQDAGLAAVLKPILCVLHNDFCRVAQCASSQADVKLQRAVLNMSDCFLSTLLLAVAANFASASASAVREPFQPELQSLRAVLSRAMRCQGIRQLHAAAVHAGRPVFDFRLEATTAQGGVEVRDLNRQMLLSLASVSKGMLGTALPRIQNALLGQNLSRDTPGVVSLLKLPLKSVFGDEFWFIDQTRTDLVTLEDLMSHSTGVARHDSLWYLRHFSSKEELVNATGRLQAIRGFRASFRYNNLAWTVADLALQRLTGQTYAQYMREHLWTPLNMMDTFSSSEMNTSLWSRVYQNSRSIIDGIPYDSSDLRNSTMLVEAAGGVHISLDDMLKYMQLHTLSNYSSVRPLPSQFGPVNAFVAENGFNKYFDRDFYTAPDTDFPDLEIESYSKGWFRTWYRNNLAYSHGGSLFDVRCQLDVFVKRQLAVFTHTNLADGEQSMLQPLYAAILNKYLADMLLMNSSFVTESNVCSLLHRVNTEVVAVPKLNLTKEDVEFCSGSFGQFGFGSALVYLNRSSGMLNVRYGILHVELFLVAVKDQFYQFIPRTVASVDNSGAFALTVNETHVHVLNISLHAQPYARIFMYNRSSAARRIVLNYPALEPTLALEKDLDPEAWQRPEQCLTESKTELNANLSLTGLTVARTSPILLTAISAITFYKLSFYVNFF</sequence>
<dbReference type="WBParaSite" id="maker-uti_cns_0003086-snap-gene-0.12-mRNA-1">
    <property type="protein sequence ID" value="maker-uti_cns_0003086-snap-gene-0.12-mRNA-1"/>
    <property type="gene ID" value="maker-uti_cns_0003086-snap-gene-0.12"/>
</dbReference>
<dbReference type="SUPFAM" id="SSF56601">
    <property type="entry name" value="beta-lactamase/transpeptidase-like"/>
    <property type="match status" value="1"/>
</dbReference>
<dbReference type="InterPro" id="IPR001466">
    <property type="entry name" value="Beta-lactam-related"/>
</dbReference>
<feature type="domain" description="Beta-lactamase-related" evidence="1">
    <location>
        <begin position="167"/>
        <end position="521"/>
    </location>
</feature>
<name>A0A1I8GUJ1_9PLAT</name>